<dbReference type="Pfam" id="PF06985">
    <property type="entry name" value="HET"/>
    <property type="match status" value="1"/>
</dbReference>
<dbReference type="SUPFAM" id="SSF63724">
    <property type="entry name" value="Cytolysin/lectin"/>
    <property type="match status" value="1"/>
</dbReference>
<dbReference type="OrthoDB" id="4791458at2759"/>
<keyword evidence="4" id="KW-1185">Reference proteome</keyword>
<dbReference type="PANTHER" id="PTHR10622">
    <property type="entry name" value="HET DOMAIN-CONTAINING PROTEIN"/>
    <property type="match status" value="1"/>
</dbReference>
<feature type="domain" description="DUF8212" evidence="2">
    <location>
        <begin position="226"/>
        <end position="250"/>
    </location>
</feature>
<protein>
    <submittedName>
        <fullName evidence="3">Vegetative incompatibility protein HET-E-1</fullName>
    </submittedName>
</protein>
<evidence type="ECO:0000259" key="2">
    <source>
        <dbReference type="Pfam" id="PF26640"/>
    </source>
</evidence>
<name>A0A7J6IMJ9_COLFN</name>
<feature type="domain" description="Heterokaryon incompatibility" evidence="1">
    <location>
        <begin position="66"/>
        <end position="117"/>
    </location>
</feature>
<dbReference type="Pfam" id="PF07367">
    <property type="entry name" value="FB_lectin"/>
    <property type="match status" value="1"/>
</dbReference>
<reference evidence="3 4" key="1">
    <citation type="submission" date="2012-08" db="EMBL/GenBank/DDBJ databases">
        <authorList>
            <person name="Gan P.H.P."/>
            <person name="Ikeda K."/>
            <person name="Irieda H."/>
            <person name="Narusaka M."/>
            <person name="O'Connell R.J."/>
            <person name="Narusaka Y."/>
            <person name="Takano Y."/>
            <person name="Kubo Y."/>
            <person name="Shirasu K."/>
        </authorList>
    </citation>
    <scope>NUCLEOTIDE SEQUENCE [LARGE SCALE GENOMIC DNA]</scope>
    <source>
        <strain evidence="3 4">Nara gc5</strain>
    </source>
</reference>
<dbReference type="Pfam" id="PF26640">
    <property type="entry name" value="DUF8212"/>
    <property type="match status" value="1"/>
</dbReference>
<dbReference type="GeneID" id="43613614"/>
<dbReference type="InterPro" id="IPR009960">
    <property type="entry name" value="Fruit_body_lectin_fun"/>
</dbReference>
<evidence type="ECO:0000259" key="1">
    <source>
        <dbReference type="Pfam" id="PF06985"/>
    </source>
</evidence>
<dbReference type="PANTHER" id="PTHR10622:SF10">
    <property type="entry name" value="HET DOMAIN-CONTAINING PROTEIN"/>
    <property type="match status" value="1"/>
</dbReference>
<dbReference type="InterPro" id="IPR015926">
    <property type="entry name" value="Cytolysin/lectin"/>
</dbReference>
<dbReference type="AlphaFoldDB" id="A0A7J6IMJ9"/>
<evidence type="ECO:0000313" key="4">
    <source>
        <dbReference type="Proteomes" id="UP000011096"/>
    </source>
</evidence>
<dbReference type="InterPro" id="IPR010730">
    <property type="entry name" value="HET"/>
</dbReference>
<dbReference type="EMBL" id="ANPB02000009">
    <property type="protein sequence ID" value="KAF4476774.1"/>
    <property type="molecule type" value="Genomic_DNA"/>
</dbReference>
<sequence length="533" mass="59986">MIRLISTEPVNDPNTRFMRLFPQDDTPPYAILSHRYDSKAGEVSFKHLNPGSETPTGRVSYKKITGFCNKAFDAGFKWAWVDTCCINHDDSEEQKRSINSMFEWYRKSEVCYAYLADVATGGDIRESEWFTRGWTLQELLAPGNLTFFDKNWIDIGSKAFLRNVIQEITNIPPAALLVNQSVEYSVAQIFSWTQGRETSRPEDVAYSLLGLLNINLPPNYGEGGKQAFIRLQQEIIKRSTDQSIFSWTGPPGNPDGLRDAFATTPSEFLTCADVSPNTTSREFALTNNGLRINMRINDANPDVIWGLLDCTRDGMHVAIPLEQVGDPTERRYARIGHHGPAGGEIGAADVTPAVFNEMEDREVYIAPTGPRNFNTTDWLPTDCLTQYTFFIEPSMTPNNHPDFRLIGSGTAQWVFGPGGLELRLKHSGSRGAMLLRHPLGGNQFVVMLGVHNWRVWTNIVPFNAAENLQDFSDTYVDTAAQHLREDVWNGLDEQEHHLGEGRLVAVKIRIGQMEGKACFRTRITFSVRNPNMQ</sequence>
<proteinExistence type="predicted"/>
<evidence type="ECO:0000313" key="3">
    <source>
        <dbReference type="EMBL" id="KAF4476774.1"/>
    </source>
</evidence>
<dbReference type="RefSeq" id="XP_031890949.1">
    <property type="nucleotide sequence ID" value="XM_032029536.1"/>
</dbReference>
<gene>
    <name evidence="3" type="ORF">CGGC5_v014658</name>
</gene>
<accession>A0A7J6IMJ9</accession>
<comment type="caution">
    <text evidence="3">The sequence shown here is derived from an EMBL/GenBank/DDBJ whole genome shotgun (WGS) entry which is preliminary data.</text>
</comment>
<dbReference type="InParanoid" id="A0A7J6IMJ9"/>
<dbReference type="Proteomes" id="UP000011096">
    <property type="component" value="Unassembled WGS sequence"/>
</dbReference>
<organism evidence="3 4">
    <name type="scientific">Colletotrichum fructicola (strain Nara gc5)</name>
    <name type="common">Anthracnose fungus</name>
    <name type="synonym">Colletotrichum gloeosporioides (strain Nara gc5)</name>
    <dbReference type="NCBI Taxonomy" id="1213859"/>
    <lineage>
        <taxon>Eukaryota</taxon>
        <taxon>Fungi</taxon>
        <taxon>Dikarya</taxon>
        <taxon>Ascomycota</taxon>
        <taxon>Pezizomycotina</taxon>
        <taxon>Sordariomycetes</taxon>
        <taxon>Hypocreomycetidae</taxon>
        <taxon>Glomerellales</taxon>
        <taxon>Glomerellaceae</taxon>
        <taxon>Colletotrichum</taxon>
        <taxon>Colletotrichum gloeosporioides species complex</taxon>
    </lineage>
</organism>
<dbReference type="Gene3D" id="2.60.270.20">
    <property type="entry name" value="Cytolysin/lectin"/>
    <property type="match status" value="1"/>
</dbReference>
<reference evidence="3 4" key="2">
    <citation type="submission" date="2020-04" db="EMBL/GenBank/DDBJ databases">
        <title>Genome sequencing and assembly of multiple isolates from the Colletotrichum gloeosporioides species complex.</title>
        <authorList>
            <person name="Gan P."/>
            <person name="Shirasu K."/>
        </authorList>
    </citation>
    <scope>NUCLEOTIDE SEQUENCE [LARGE SCALE GENOMIC DNA]</scope>
    <source>
        <strain evidence="3 4">Nara gc5</strain>
    </source>
</reference>
<dbReference type="InterPro" id="IPR058525">
    <property type="entry name" value="DUF8212"/>
</dbReference>